<keyword evidence="2" id="KW-1185">Reference proteome</keyword>
<dbReference type="Proteomes" id="UP000467841">
    <property type="component" value="Unassembled WGS sequence"/>
</dbReference>
<name>A0A6D2JMB3_9BRAS</name>
<accession>A0A6D2JMB3</accession>
<dbReference type="EMBL" id="CACVBM020001237">
    <property type="protein sequence ID" value="CAA7040918.1"/>
    <property type="molecule type" value="Genomic_DNA"/>
</dbReference>
<evidence type="ECO:0000313" key="2">
    <source>
        <dbReference type="Proteomes" id="UP000467841"/>
    </source>
</evidence>
<dbReference type="AlphaFoldDB" id="A0A6D2JMB3"/>
<sequence length="107" mass="12598">MPDAWMRLTLMGFCEIRKRFSVPWLDQVISIYLITLKSLRRRLRIRKGWPLKSSRILGMNLIGAGLMDELPTYLQGRRIKSGRSSWGGDTSDEIVLTKYRFRYIAFK</sequence>
<reference evidence="1" key="1">
    <citation type="submission" date="2020-01" db="EMBL/GenBank/DDBJ databases">
        <authorList>
            <person name="Mishra B."/>
        </authorList>
    </citation>
    <scope>NUCLEOTIDE SEQUENCE [LARGE SCALE GENOMIC DNA]</scope>
</reference>
<comment type="caution">
    <text evidence="1">The sequence shown here is derived from an EMBL/GenBank/DDBJ whole genome shotgun (WGS) entry which is preliminary data.</text>
</comment>
<evidence type="ECO:0000313" key="1">
    <source>
        <dbReference type="EMBL" id="CAA7040918.1"/>
    </source>
</evidence>
<protein>
    <submittedName>
        <fullName evidence="1">Uncharacterized protein</fullName>
    </submittedName>
</protein>
<organism evidence="1 2">
    <name type="scientific">Microthlaspi erraticum</name>
    <dbReference type="NCBI Taxonomy" id="1685480"/>
    <lineage>
        <taxon>Eukaryota</taxon>
        <taxon>Viridiplantae</taxon>
        <taxon>Streptophyta</taxon>
        <taxon>Embryophyta</taxon>
        <taxon>Tracheophyta</taxon>
        <taxon>Spermatophyta</taxon>
        <taxon>Magnoliopsida</taxon>
        <taxon>eudicotyledons</taxon>
        <taxon>Gunneridae</taxon>
        <taxon>Pentapetalae</taxon>
        <taxon>rosids</taxon>
        <taxon>malvids</taxon>
        <taxon>Brassicales</taxon>
        <taxon>Brassicaceae</taxon>
        <taxon>Coluteocarpeae</taxon>
        <taxon>Microthlaspi</taxon>
    </lineage>
</organism>
<proteinExistence type="predicted"/>
<gene>
    <name evidence="1" type="ORF">MERR_LOCUS28153</name>
</gene>